<name>A0A9X2RSZ9_9ACTN</name>
<dbReference type="EMBL" id="JANIID010000055">
    <property type="protein sequence ID" value="MCQ8774795.1"/>
    <property type="molecule type" value="Genomic_DNA"/>
</dbReference>
<keyword evidence="2" id="KW-1185">Reference proteome</keyword>
<protein>
    <submittedName>
        <fullName evidence="1">Uncharacterized protein</fullName>
    </submittedName>
</protein>
<comment type="caution">
    <text evidence="1">The sequence shown here is derived from an EMBL/GenBank/DDBJ whole genome shotgun (WGS) entry which is preliminary data.</text>
</comment>
<evidence type="ECO:0000313" key="2">
    <source>
        <dbReference type="Proteomes" id="UP001142374"/>
    </source>
</evidence>
<dbReference type="RefSeq" id="WP_256791739.1">
    <property type="nucleotide sequence ID" value="NZ_JANIID010000055.1"/>
</dbReference>
<dbReference type="AlphaFoldDB" id="A0A9X2RSZ9"/>
<accession>A0A9X2RSZ9</accession>
<sequence length="129" mass="14106">MLWIIRTGEVKSYGVTVGSSPDGRSIIRPEIALEAVYQFRSGDAATAWFGWTPEVLGKAMVSPGIRCVDLGRFYWYTVAHEMPAKAMASATGPFDLYLHDDTTGEDVVKRFSMPPGVAELSAIEKGEFA</sequence>
<dbReference type="Proteomes" id="UP001142374">
    <property type="component" value="Unassembled WGS sequence"/>
</dbReference>
<proteinExistence type="predicted"/>
<gene>
    <name evidence="1" type="ORF">NQU55_34300</name>
</gene>
<reference evidence="1" key="1">
    <citation type="submission" date="2022-06" db="EMBL/GenBank/DDBJ databases">
        <title>WGS of actinobacteria.</title>
        <authorList>
            <person name="Thawai C."/>
        </authorList>
    </citation>
    <scope>NUCLEOTIDE SEQUENCE</scope>
    <source>
        <strain evidence="1">AA8</strain>
    </source>
</reference>
<organism evidence="1 2">
    <name type="scientific">Streptomyces telluris</name>
    <dbReference type="NCBI Taxonomy" id="2720021"/>
    <lineage>
        <taxon>Bacteria</taxon>
        <taxon>Bacillati</taxon>
        <taxon>Actinomycetota</taxon>
        <taxon>Actinomycetes</taxon>
        <taxon>Kitasatosporales</taxon>
        <taxon>Streptomycetaceae</taxon>
        <taxon>Streptomyces</taxon>
    </lineage>
</organism>
<evidence type="ECO:0000313" key="1">
    <source>
        <dbReference type="EMBL" id="MCQ8774795.1"/>
    </source>
</evidence>